<gene>
    <name evidence="15" type="primary">LOC100909082</name>
</gene>
<dbReference type="KEGG" id="goe:100909082"/>
<organism evidence="14 15">
    <name type="scientific">Galendromus occidentalis</name>
    <name type="common">western predatory mite</name>
    <dbReference type="NCBI Taxonomy" id="34638"/>
    <lineage>
        <taxon>Eukaryota</taxon>
        <taxon>Metazoa</taxon>
        <taxon>Ecdysozoa</taxon>
        <taxon>Arthropoda</taxon>
        <taxon>Chelicerata</taxon>
        <taxon>Arachnida</taxon>
        <taxon>Acari</taxon>
        <taxon>Parasitiformes</taxon>
        <taxon>Mesostigmata</taxon>
        <taxon>Gamasina</taxon>
        <taxon>Phytoseioidea</taxon>
        <taxon>Phytoseiidae</taxon>
        <taxon>Typhlodrominae</taxon>
        <taxon>Galendromus</taxon>
    </lineage>
</organism>
<evidence type="ECO:0000256" key="9">
    <source>
        <dbReference type="ARBA" id="ARBA00047899"/>
    </source>
</evidence>
<dbReference type="GeneID" id="100909082"/>
<dbReference type="InterPro" id="IPR011009">
    <property type="entry name" value="Kinase-like_dom_sf"/>
</dbReference>
<evidence type="ECO:0000256" key="6">
    <source>
        <dbReference type="ARBA" id="ARBA00022777"/>
    </source>
</evidence>
<proteinExistence type="inferred from homology"/>
<comment type="similarity">
    <text evidence="12">Belongs to the protein kinase superfamily.</text>
</comment>
<dbReference type="RefSeq" id="XP_018495472.1">
    <property type="nucleotide sequence ID" value="XM_018639956.1"/>
</dbReference>
<dbReference type="SMART" id="SM00220">
    <property type="entry name" value="S_TKc"/>
    <property type="match status" value="1"/>
</dbReference>
<evidence type="ECO:0000256" key="2">
    <source>
        <dbReference type="ARBA" id="ARBA00022148"/>
    </source>
</evidence>
<evidence type="ECO:0000256" key="12">
    <source>
        <dbReference type="RuleBase" id="RU000304"/>
    </source>
</evidence>
<dbReference type="Pfam" id="PF00069">
    <property type="entry name" value="Pkinase"/>
    <property type="match status" value="1"/>
</dbReference>
<dbReference type="GO" id="GO:0005524">
    <property type="term" value="F:ATP binding"/>
    <property type="evidence" value="ECO:0007669"/>
    <property type="project" value="UniProtKB-UniRule"/>
</dbReference>
<evidence type="ECO:0000313" key="14">
    <source>
        <dbReference type="Proteomes" id="UP000694867"/>
    </source>
</evidence>
<dbReference type="SUPFAM" id="SSF56112">
    <property type="entry name" value="Protein kinase-like (PK-like)"/>
    <property type="match status" value="1"/>
</dbReference>
<evidence type="ECO:0000256" key="11">
    <source>
        <dbReference type="PROSITE-ProRule" id="PRU10141"/>
    </source>
</evidence>
<keyword evidence="6 15" id="KW-0418">Kinase</keyword>
<accession>A0AAJ7P9Z8</accession>
<keyword evidence="5 11" id="KW-0547">Nucleotide-binding</keyword>
<protein>
    <recommendedName>
        <fullName evidence="2">Serine/threonine-protein kinase greatwall</fullName>
        <ecNumber evidence="1">2.7.11.1</ecNumber>
    </recommendedName>
    <alternativeName>
        <fullName evidence="8">Microtubule-associated serine/threonine-protein kinase-like</fullName>
    </alternativeName>
</protein>
<evidence type="ECO:0000256" key="3">
    <source>
        <dbReference type="ARBA" id="ARBA00022527"/>
    </source>
</evidence>
<keyword evidence="14" id="KW-1185">Reference proteome</keyword>
<evidence type="ECO:0000313" key="15">
    <source>
        <dbReference type="RefSeq" id="XP_018495472.1"/>
    </source>
</evidence>
<dbReference type="InterPro" id="IPR050236">
    <property type="entry name" value="Ser_Thr_kinase_AGC"/>
</dbReference>
<dbReference type="PROSITE" id="PS00107">
    <property type="entry name" value="PROTEIN_KINASE_ATP"/>
    <property type="match status" value="1"/>
</dbReference>
<dbReference type="PROSITE" id="PS00108">
    <property type="entry name" value="PROTEIN_KINASE_ST"/>
    <property type="match status" value="1"/>
</dbReference>
<dbReference type="InterPro" id="IPR000719">
    <property type="entry name" value="Prot_kinase_dom"/>
</dbReference>
<evidence type="ECO:0000256" key="7">
    <source>
        <dbReference type="ARBA" id="ARBA00022840"/>
    </source>
</evidence>
<feature type="binding site" evidence="11">
    <location>
        <position position="139"/>
    </location>
    <ligand>
        <name>ATP</name>
        <dbReference type="ChEBI" id="CHEBI:30616"/>
    </ligand>
</feature>
<comment type="catalytic activity">
    <reaction evidence="10">
        <text>L-seryl-[protein] + ATP = O-phospho-L-seryl-[protein] + ADP + H(+)</text>
        <dbReference type="Rhea" id="RHEA:17989"/>
        <dbReference type="Rhea" id="RHEA-COMP:9863"/>
        <dbReference type="Rhea" id="RHEA-COMP:11604"/>
        <dbReference type="ChEBI" id="CHEBI:15378"/>
        <dbReference type="ChEBI" id="CHEBI:29999"/>
        <dbReference type="ChEBI" id="CHEBI:30616"/>
        <dbReference type="ChEBI" id="CHEBI:83421"/>
        <dbReference type="ChEBI" id="CHEBI:456216"/>
        <dbReference type="EC" id="2.7.11.1"/>
    </reaction>
</comment>
<evidence type="ECO:0000256" key="5">
    <source>
        <dbReference type="ARBA" id="ARBA00022741"/>
    </source>
</evidence>
<dbReference type="EC" id="2.7.11.1" evidence="1"/>
<evidence type="ECO:0000256" key="1">
    <source>
        <dbReference type="ARBA" id="ARBA00012513"/>
    </source>
</evidence>
<dbReference type="PROSITE" id="PS50011">
    <property type="entry name" value="PROTEIN_KINASE_DOM"/>
    <property type="match status" value="1"/>
</dbReference>
<sequence>MEQSILTALEIKRRLVKRRLTFFDIREDIANLTSLYDHVSALEKAAQILLRSQIRRLIHIVADLAAQLEERTNVQQTNWIAVLDCFDDSDSSSVTNNSESISWAEEFLEKIETQFVIGAGGFGSCTKVLFGGKLPMAFKIVSRQRISRLKQAAGDKVFASMTQSRYLCRYYACIAVEDYYLSMQEYIRGIDLQKCVKSQSALPVNVCRVVLAQLGHALRYLQLKGFIHRDIKPSNIMIMQGCRIKLIDYDTAKICTGKYERGPLKSYIRKTFTEFCDCESAGTLMYLAPEIIKRACYGRASDWCSDDGILRDLIVESDLDGDRVSGDADLNSLSRRLMCKDVYKRITVARFSEFQEHPFFKTIDWTRIEKGKEPLESFALLNTMLDRRSNGRWSPKREVLVIKARRRKRIVDVNSQTVTNEALFTYLSEALREMMGRSALTDESISEGDLSEPTDVFYSEVQKPSLTIVDYRFKSKSPAPPY</sequence>
<dbReference type="Gene3D" id="1.10.510.10">
    <property type="entry name" value="Transferase(Phosphotransferase) domain 1"/>
    <property type="match status" value="1"/>
</dbReference>
<feature type="domain" description="Protein kinase" evidence="13">
    <location>
        <begin position="111"/>
        <end position="360"/>
    </location>
</feature>
<dbReference type="InterPro" id="IPR008271">
    <property type="entry name" value="Ser/Thr_kinase_AS"/>
</dbReference>
<dbReference type="InterPro" id="IPR017441">
    <property type="entry name" value="Protein_kinase_ATP_BS"/>
</dbReference>
<dbReference type="Proteomes" id="UP000694867">
    <property type="component" value="Unplaced"/>
</dbReference>
<reference evidence="15" key="1">
    <citation type="submission" date="2025-08" db="UniProtKB">
        <authorList>
            <consortium name="RefSeq"/>
        </authorList>
    </citation>
    <scope>IDENTIFICATION</scope>
</reference>
<dbReference type="PANTHER" id="PTHR24356:SF1">
    <property type="entry name" value="SERINE_THREONINE-PROTEIN KINASE GREATWALL"/>
    <property type="match status" value="1"/>
</dbReference>
<comment type="catalytic activity">
    <reaction evidence="9">
        <text>L-threonyl-[protein] + ATP = O-phospho-L-threonyl-[protein] + ADP + H(+)</text>
        <dbReference type="Rhea" id="RHEA:46608"/>
        <dbReference type="Rhea" id="RHEA-COMP:11060"/>
        <dbReference type="Rhea" id="RHEA-COMP:11605"/>
        <dbReference type="ChEBI" id="CHEBI:15378"/>
        <dbReference type="ChEBI" id="CHEBI:30013"/>
        <dbReference type="ChEBI" id="CHEBI:30616"/>
        <dbReference type="ChEBI" id="CHEBI:61977"/>
        <dbReference type="ChEBI" id="CHEBI:456216"/>
        <dbReference type="EC" id="2.7.11.1"/>
    </reaction>
</comment>
<dbReference type="AlphaFoldDB" id="A0AAJ7P9Z8"/>
<dbReference type="GO" id="GO:0004674">
    <property type="term" value="F:protein serine/threonine kinase activity"/>
    <property type="evidence" value="ECO:0007669"/>
    <property type="project" value="UniProtKB-KW"/>
</dbReference>
<evidence type="ECO:0000259" key="13">
    <source>
        <dbReference type="PROSITE" id="PS50011"/>
    </source>
</evidence>
<evidence type="ECO:0000256" key="10">
    <source>
        <dbReference type="ARBA" id="ARBA00048679"/>
    </source>
</evidence>
<evidence type="ECO:0000256" key="8">
    <source>
        <dbReference type="ARBA" id="ARBA00033099"/>
    </source>
</evidence>
<evidence type="ECO:0000256" key="4">
    <source>
        <dbReference type="ARBA" id="ARBA00022679"/>
    </source>
</evidence>
<keyword evidence="3 12" id="KW-0723">Serine/threonine-protein kinase</keyword>
<name>A0AAJ7P9Z8_9ACAR</name>
<keyword evidence="4" id="KW-0808">Transferase</keyword>
<dbReference type="PANTHER" id="PTHR24356">
    <property type="entry name" value="SERINE/THREONINE-PROTEIN KINASE"/>
    <property type="match status" value="1"/>
</dbReference>
<keyword evidence="7 11" id="KW-0067">ATP-binding</keyword>